<gene>
    <name evidence="5" type="ORF">GWO12_13660</name>
</gene>
<dbReference type="PANTHER" id="PTHR43333:SF1">
    <property type="entry name" value="D-ISOMER SPECIFIC 2-HYDROXYACID DEHYDROGENASE NAD-BINDING DOMAIN-CONTAINING PROTEIN"/>
    <property type="match status" value="1"/>
</dbReference>
<dbReference type="Proteomes" id="UP000702544">
    <property type="component" value="Unassembled WGS sequence"/>
</dbReference>
<protein>
    <submittedName>
        <fullName evidence="5">D-2-hydroxyacid dehydrogenase</fullName>
    </submittedName>
</protein>
<dbReference type="GO" id="GO:0051287">
    <property type="term" value="F:NAD binding"/>
    <property type="evidence" value="ECO:0007669"/>
    <property type="project" value="InterPro"/>
</dbReference>
<evidence type="ECO:0000313" key="6">
    <source>
        <dbReference type="Proteomes" id="UP000702544"/>
    </source>
</evidence>
<dbReference type="InterPro" id="IPR006140">
    <property type="entry name" value="D-isomer_DH_NAD-bd"/>
</dbReference>
<dbReference type="InterPro" id="IPR036291">
    <property type="entry name" value="NAD(P)-bd_dom_sf"/>
</dbReference>
<evidence type="ECO:0000256" key="1">
    <source>
        <dbReference type="ARBA" id="ARBA00005854"/>
    </source>
</evidence>
<dbReference type="SUPFAM" id="SSF51735">
    <property type="entry name" value="NAD(P)-binding Rossmann-fold domains"/>
    <property type="match status" value="1"/>
</dbReference>
<dbReference type="GO" id="GO:0016491">
    <property type="term" value="F:oxidoreductase activity"/>
    <property type="evidence" value="ECO:0007669"/>
    <property type="project" value="UniProtKB-KW"/>
</dbReference>
<keyword evidence="2" id="KW-0560">Oxidoreductase</keyword>
<feature type="domain" description="D-isomer specific 2-hydroxyacid dehydrogenase NAD-binding" evidence="4">
    <location>
        <begin position="129"/>
        <end position="310"/>
    </location>
</feature>
<comment type="similarity">
    <text evidence="1">Belongs to the D-isomer specific 2-hydroxyacid dehydrogenase family.</text>
</comment>
<reference evidence="5 6" key="1">
    <citation type="submission" date="2020-01" db="EMBL/GenBank/DDBJ databases">
        <title>Genomes assembled from Gulf of Kutch pelagic sediment metagenomes.</title>
        <authorList>
            <person name="Chandrashekar M."/>
            <person name="Mahajan M.S."/>
            <person name="Dave K.J."/>
            <person name="Vatsa P."/>
            <person name="Nathani N.M."/>
        </authorList>
    </citation>
    <scope>NUCLEOTIDE SEQUENCE [LARGE SCALE GENOMIC DNA]</scope>
    <source>
        <strain evidence="5">KS3-K002</strain>
    </source>
</reference>
<dbReference type="FunFam" id="3.40.50.720:FF:000203">
    <property type="entry name" value="D-3-phosphoglycerate dehydrogenase (SerA)"/>
    <property type="match status" value="1"/>
</dbReference>
<organism evidence="5 6">
    <name type="scientific">Candidatus Kutchimonas denitrificans</name>
    <dbReference type="NCBI Taxonomy" id="3056748"/>
    <lineage>
        <taxon>Bacteria</taxon>
        <taxon>Pseudomonadati</taxon>
        <taxon>Gemmatimonadota</taxon>
        <taxon>Gemmatimonadia</taxon>
        <taxon>Candidatus Palauibacterales</taxon>
        <taxon>Candidatus Palauibacteraceae</taxon>
        <taxon>Candidatus Kutchimonas</taxon>
    </lineage>
</organism>
<dbReference type="SUPFAM" id="SSF52283">
    <property type="entry name" value="Formate/glycerate dehydrogenase catalytic domain-like"/>
    <property type="match status" value="1"/>
</dbReference>
<dbReference type="PANTHER" id="PTHR43333">
    <property type="entry name" value="2-HACID_DH_C DOMAIN-CONTAINING PROTEIN"/>
    <property type="match status" value="1"/>
</dbReference>
<evidence type="ECO:0000256" key="2">
    <source>
        <dbReference type="ARBA" id="ARBA00023002"/>
    </source>
</evidence>
<dbReference type="Pfam" id="PF02826">
    <property type="entry name" value="2-Hacid_dh_C"/>
    <property type="match status" value="1"/>
</dbReference>
<evidence type="ECO:0000256" key="3">
    <source>
        <dbReference type="ARBA" id="ARBA00023027"/>
    </source>
</evidence>
<proteinExistence type="inferred from homology"/>
<keyword evidence="3" id="KW-0520">NAD</keyword>
<dbReference type="CDD" id="cd05300">
    <property type="entry name" value="2-Hacid_dh_1"/>
    <property type="match status" value="1"/>
</dbReference>
<dbReference type="AlphaFoldDB" id="A0AAE4ZBH2"/>
<accession>A0AAE4ZBH2</accession>
<sequence>MTPLPKRRFVIDMYSSRYPLWCMPEEDSARIRAALPADWELIEVEEEADGSGDGVPRRTPALLAALADAEVYVGFGIPREVFECSDRIRWVHSGAAGVGGSLYPEMRESDVIFTNSSGTHGVPMAEHAIAMMFYFARALDHAEVGRRQRRWNRDPIADVPGPVRELTDSVVGIIGYGGIGRDVGRRAKGLGMRVWAVKRHPDQDYPEVERLFGPTDLHEVLAGSDYVVLTVPSTPETEGLIGAAALAGMKREAVLVNVARGTLVDEAALVEALRSRSIRGAGLDVFVDEPLPASSPLWELDNVCLTPHVGGVSPRFWARETELIIENLRRYLKEEPLLNVVDKQAGY</sequence>
<dbReference type="Gene3D" id="3.40.50.720">
    <property type="entry name" value="NAD(P)-binding Rossmann-like Domain"/>
    <property type="match status" value="2"/>
</dbReference>
<evidence type="ECO:0000313" key="5">
    <source>
        <dbReference type="EMBL" id="NIR76137.1"/>
    </source>
</evidence>
<evidence type="ECO:0000259" key="4">
    <source>
        <dbReference type="Pfam" id="PF02826"/>
    </source>
</evidence>
<comment type="caution">
    <text evidence="5">The sequence shown here is derived from an EMBL/GenBank/DDBJ whole genome shotgun (WGS) entry which is preliminary data.</text>
</comment>
<dbReference type="EMBL" id="JAACAK010000113">
    <property type="protein sequence ID" value="NIR76137.1"/>
    <property type="molecule type" value="Genomic_DNA"/>
</dbReference>
<name>A0AAE4ZBH2_9BACT</name>